<dbReference type="EMBL" id="NAJO01000004">
    <property type="protein sequence ID" value="OQO12579.1"/>
    <property type="molecule type" value="Genomic_DNA"/>
</dbReference>
<accession>A0A1V8TMH2</accession>
<feature type="compositionally biased region" description="Low complexity" evidence="1">
    <location>
        <begin position="35"/>
        <end position="50"/>
    </location>
</feature>
<dbReference type="InterPro" id="IPR003071">
    <property type="entry name" value="NR4A1"/>
</dbReference>
<dbReference type="Proteomes" id="UP000192596">
    <property type="component" value="Unassembled WGS sequence"/>
</dbReference>
<feature type="region of interest" description="Disordered" evidence="1">
    <location>
        <begin position="1"/>
        <end position="107"/>
    </location>
</feature>
<evidence type="ECO:0000313" key="2">
    <source>
        <dbReference type="EMBL" id="OQO12579.1"/>
    </source>
</evidence>
<evidence type="ECO:0000256" key="1">
    <source>
        <dbReference type="SAM" id="MobiDB-lite"/>
    </source>
</evidence>
<dbReference type="InParanoid" id="A0A1V8TMH2"/>
<feature type="compositionally biased region" description="Low complexity" evidence="1">
    <location>
        <begin position="10"/>
        <end position="24"/>
    </location>
</feature>
<keyword evidence="3" id="KW-1185">Reference proteome</keyword>
<gene>
    <name evidence="2" type="ORF">B0A48_02041</name>
</gene>
<dbReference type="GO" id="GO:0003677">
    <property type="term" value="F:DNA binding"/>
    <property type="evidence" value="ECO:0007669"/>
    <property type="project" value="InterPro"/>
</dbReference>
<name>A0A1V8TMH2_9PEZI</name>
<feature type="compositionally biased region" description="Low complexity" evidence="1">
    <location>
        <begin position="74"/>
        <end position="93"/>
    </location>
</feature>
<evidence type="ECO:0000313" key="3">
    <source>
        <dbReference type="Proteomes" id="UP000192596"/>
    </source>
</evidence>
<protein>
    <submittedName>
        <fullName evidence="2">Uncharacterized protein</fullName>
    </submittedName>
</protein>
<sequence>MSWPSPWPRAPAASKPSAKAQSPRPRSPPLQTSLPAASKPASTATASARPKSPPPQTIGPALSTRPGLSQRLHTTPPTLQSTTVTTTQVSTSPGGPQYVRLTPQDGPLGRGHYFTSSDGSMEFYAAPASRSALALSPPSITPPQAFSFSPPRAPAEPLDPQFVELYEKIMKYEPKGGDDDYFEMVDIKGVLYAHLENMPGPVRDKYFERLERRYRELYEAWMKAGKQNLSTACEAQQ</sequence>
<dbReference type="GO" id="GO:0005634">
    <property type="term" value="C:nucleus"/>
    <property type="evidence" value="ECO:0007669"/>
    <property type="project" value="InterPro"/>
</dbReference>
<dbReference type="PRINTS" id="PR01285">
    <property type="entry name" value="HMRNUCRECPTR"/>
</dbReference>
<organism evidence="2 3">
    <name type="scientific">Cryoendolithus antarcticus</name>
    <dbReference type="NCBI Taxonomy" id="1507870"/>
    <lineage>
        <taxon>Eukaryota</taxon>
        <taxon>Fungi</taxon>
        <taxon>Dikarya</taxon>
        <taxon>Ascomycota</taxon>
        <taxon>Pezizomycotina</taxon>
        <taxon>Dothideomycetes</taxon>
        <taxon>Dothideomycetidae</taxon>
        <taxon>Cladosporiales</taxon>
        <taxon>Cladosporiaceae</taxon>
        <taxon>Cryoendolithus</taxon>
    </lineage>
</organism>
<proteinExistence type="predicted"/>
<comment type="caution">
    <text evidence="2">The sequence shown here is derived from an EMBL/GenBank/DDBJ whole genome shotgun (WGS) entry which is preliminary data.</text>
</comment>
<dbReference type="GO" id="GO:0004879">
    <property type="term" value="F:nuclear receptor activity"/>
    <property type="evidence" value="ECO:0007669"/>
    <property type="project" value="InterPro"/>
</dbReference>
<dbReference type="AlphaFoldDB" id="A0A1V8TMH2"/>
<reference evidence="3" key="1">
    <citation type="submission" date="2017-03" db="EMBL/GenBank/DDBJ databases">
        <title>Genomes of endolithic fungi from Antarctica.</title>
        <authorList>
            <person name="Coleine C."/>
            <person name="Masonjones S."/>
            <person name="Stajich J.E."/>
        </authorList>
    </citation>
    <scope>NUCLEOTIDE SEQUENCE [LARGE SCALE GENOMIC DNA]</scope>
    <source>
        <strain evidence="3">CCFEE 5527</strain>
    </source>
</reference>